<dbReference type="AlphaFoldDB" id="Q59F31"/>
<organism evidence="1">
    <name type="scientific">Homo sapiens</name>
    <name type="common">Human</name>
    <dbReference type="NCBI Taxonomy" id="9606"/>
    <lineage>
        <taxon>Eukaryota</taxon>
        <taxon>Metazoa</taxon>
        <taxon>Chordata</taxon>
        <taxon>Craniata</taxon>
        <taxon>Vertebrata</taxon>
        <taxon>Euteleostomi</taxon>
        <taxon>Mammalia</taxon>
        <taxon>Eutheria</taxon>
        <taxon>Euarchontoglires</taxon>
        <taxon>Primates</taxon>
        <taxon>Haplorrhini</taxon>
        <taxon>Catarrhini</taxon>
        <taxon>Hominidae</taxon>
        <taxon>Homo</taxon>
    </lineage>
</organism>
<dbReference type="EMBL" id="AB209630">
    <property type="protein sequence ID" value="BAD92867.1"/>
    <property type="molecule type" value="mRNA"/>
</dbReference>
<protein>
    <submittedName>
        <fullName evidence="1">Tight junction protein 2 (Zona occludens 2) isoform 1 variant</fullName>
    </submittedName>
</protein>
<reference evidence="1" key="1">
    <citation type="submission" date="2005-03" db="EMBL/GenBank/DDBJ databases">
        <title>Homo sapiens protein coding cDNA.</title>
        <authorList>
            <person name="Totoki Y."/>
            <person name="Toyoda A."/>
            <person name="Takeda T."/>
            <person name="Sakaki Y."/>
            <person name="Tanaka A."/>
            <person name="Yokoyama S."/>
            <person name="Ohara O."/>
            <person name="Nagase T."/>
            <person name="Kikuno R.F."/>
        </authorList>
    </citation>
    <scope>NUCLEOTIDE SEQUENCE</scope>
    <source>
        <tissue evidence="1">Spleen</tissue>
    </source>
</reference>
<feature type="non-terminal residue" evidence="1">
    <location>
        <position position="1"/>
    </location>
</feature>
<name>Q59F31_HUMAN</name>
<proteinExistence type="evidence at transcript level"/>
<sequence>RQLLMRKNSYCFLIYILQVRKQNTDFGPLKQVTGSDCSVLLNSEQKATDSSNPVPQTEPSVLNLHQLSPGFSMRTHELESHHVSMVHSNWRRTIPAAWQEWLV</sequence>
<evidence type="ECO:0000313" key="1">
    <source>
        <dbReference type="EMBL" id="BAD92867.1"/>
    </source>
</evidence>
<accession>Q59F31</accession>